<feature type="region of interest" description="Disordered" evidence="2">
    <location>
        <begin position="302"/>
        <end position="372"/>
    </location>
</feature>
<protein>
    <submittedName>
        <fullName evidence="3">Uncharacterized protein</fullName>
    </submittedName>
</protein>
<feature type="compositionally biased region" description="Basic and acidic residues" evidence="2">
    <location>
        <begin position="302"/>
        <end position="342"/>
    </location>
</feature>
<proteinExistence type="predicted"/>
<feature type="region of interest" description="Disordered" evidence="2">
    <location>
        <begin position="144"/>
        <end position="188"/>
    </location>
</feature>
<keyword evidence="4" id="KW-1185">Reference proteome</keyword>
<dbReference type="PANTHER" id="PTHR15885:SF1">
    <property type="entry name" value="COILED-COIL DOMAIN-CONTAINING PROTEIN 174"/>
    <property type="match status" value="1"/>
</dbReference>
<keyword evidence="1" id="KW-0175">Coiled coil</keyword>
<feature type="compositionally biased region" description="Basic and acidic residues" evidence="2">
    <location>
        <begin position="75"/>
        <end position="109"/>
    </location>
</feature>
<sequence>MPAQDPNLYGQRPQKRQKKEMALSSSLSFTAELSSLISNRPPASSTASSSAAARPRPSRSKPDIFAGVKAKRKAEKQQGRDRDEGKIVLKEVRGTEEEKNEAEAARRRMEEKARLYAAMKRGDYVPKEGEAAPLVDFDRKWAEAREKKKTTTTTTAAPSDSDDDDDDDDDDEDDNIDAEVVEYTDEFGRTRRGTRAELARLERRRRVQQYAAEESERMSARPKAPEKVIYGDAIQADAFRAVDEEKMEELARKRDRSMTPPEMRHYDANSEIRTKGTGFYQFSRDEATRQEEMASLEAERLATERERLKREEEREARRREVEERRRLIQQRRKEVGEKKAQKMADSFLDGLAADLGGSDEEEGGRTAQDPRP</sequence>
<dbReference type="GO" id="GO:0005634">
    <property type="term" value="C:nucleus"/>
    <property type="evidence" value="ECO:0007669"/>
    <property type="project" value="TreeGrafter"/>
</dbReference>
<evidence type="ECO:0000256" key="1">
    <source>
        <dbReference type="ARBA" id="ARBA00023054"/>
    </source>
</evidence>
<name>A0AAN9UR28_9PEZI</name>
<reference evidence="3 4" key="1">
    <citation type="journal article" date="2023" name="PLoS ONE">
        <title>Cytospora paraplurivora sp. nov. isolated from orchards with fruit tree decline syndrome in Ontario, Canada.</title>
        <authorList>
            <person name="Ilyukhin E."/>
            <person name="Nguyen H.D.T."/>
            <person name="Castle A.J."/>
            <person name="Ellouze W."/>
        </authorList>
    </citation>
    <scope>NUCLEOTIDE SEQUENCE [LARGE SCALE GENOMIC DNA]</scope>
    <source>
        <strain evidence="3 4">FDS-564</strain>
    </source>
</reference>
<accession>A0AAN9UR28</accession>
<feature type="region of interest" description="Disordered" evidence="2">
    <location>
        <begin position="1"/>
        <end position="109"/>
    </location>
</feature>
<dbReference type="InterPro" id="IPR025066">
    <property type="entry name" value="CCDC174-like"/>
</dbReference>
<dbReference type="PANTHER" id="PTHR15885">
    <property type="entry name" value="COILED-COIL DOMAIN-CONTAINING PROTEIN 174"/>
    <property type="match status" value="1"/>
</dbReference>
<comment type="caution">
    <text evidence="3">The sequence shown here is derived from an EMBL/GenBank/DDBJ whole genome shotgun (WGS) entry which is preliminary data.</text>
</comment>
<dbReference type="Pfam" id="PF13300">
    <property type="entry name" value="DUF4078"/>
    <property type="match status" value="1"/>
</dbReference>
<evidence type="ECO:0000313" key="4">
    <source>
        <dbReference type="Proteomes" id="UP001320245"/>
    </source>
</evidence>
<organism evidence="3 4">
    <name type="scientific">Cytospora paraplurivora</name>
    <dbReference type="NCBI Taxonomy" id="2898453"/>
    <lineage>
        <taxon>Eukaryota</taxon>
        <taxon>Fungi</taxon>
        <taxon>Dikarya</taxon>
        <taxon>Ascomycota</taxon>
        <taxon>Pezizomycotina</taxon>
        <taxon>Sordariomycetes</taxon>
        <taxon>Sordariomycetidae</taxon>
        <taxon>Diaporthales</taxon>
        <taxon>Cytosporaceae</taxon>
        <taxon>Cytospora</taxon>
    </lineage>
</organism>
<feature type="compositionally biased region" description="Low complexity" evidence="2">
    <location>
        <begin position="23"/>
        <end position="55"/>
    </location>
</feature>
<dbReference type="AlphaFoldDB" id="A0AAN9UR28"/>
<evidence type="ECO:0000313" key="3">
    <source>
        <dbReference type="EMBL" id="KAK7747323.1"/>
    </source>
</evidence>
<feature type="region of interest" description="Disordered" evidence="2">
    <location>
        <begin position="250"/>
        <end position="272"/>
    </location>
</feature>
<dbReference type="EMBL" id="JAJSPL020000004">
    <property type="protein sequence ID" value="KAK7747323.1"/>
    <property type="molecule type" value="Genomic_DNA"/>
</dbReference>
<feature type="compositionally biased region" description="Basic and acidic residues" evidence="2">
    <location>
        <begin position="262"/>
        <end position="272"/>
    </location>
</feature>
<feature type="compositionally biased region" description="Acidic residues" evidence="2">
    <location>
        <begin position="160"/>
        <end position="185"/>
    </location>
</feature>
<evidence type="ECO:0000256" key="2">
    <source>
        <dbReference type="SAM" id="MobiDB-lite"/>
    </source>
</evidence>
<gene>
    <name evidence="3" type="ORF">SLS53_001576</name>
</gene>
<dbReference type="Proteomes" id="UP001320245">
    <property type="component" value="Unassembled WGS sequence"/>
</dbReference>